<organism evidence="1 2">
    <name type="scientific">Mycoplasma todarodis</name>
    <dbReference type="NCBI Taxonomy" id="1937191"/>
    <lineage>
        <taxon>Bacteria</taxon>
        <taxon>Bacillati</taxon>
        <taxon>Mycoplasmatota</taxon>
        <taxon>Mollicutes</taxon>
        <taxon>Mycoplasmataceae</taxon>
        <taxon>Mycoplasma</taxon>
    </lineage>
</organism>
<accession>A0A4R0XLF5</accession>
<dbReference type="RefSeq" id="WP_131613356.1">
    <property type="nucleotide sequence ID" value="NZ_PSZP01000009.1"/>
</dbReference>
<dbReference type="EMBL" id="PSZP01000009">
    <property type="protein sequence ID" value="TCG11304.1"/>
    <property type="molecule type" value="Genomic_DNA"/>
</dbReference>
<proteinExistence type="predicted"/>
<keyword evidence="2" id="KW-1185">Reference proteome</keyword>
<dbReference type="AlphaFoldDB" id="A0A4R0XLF5"/>
<evidence type="ECO:0000313" key="2">
    <source>
        <dbReference type="Proteomes" id="UP000291072"/>
    </source>
</evidence>
<gene>
    <name evidence="1" type="ORF">C4B25_01820</name>
</gene>
<dbReference type="Proteomes" id="UP000291072">
    <property type="component" value="Unassembled WGS sequence"/>
</dbReference>
<sequence>MQTIEIRLIDGQYTFITNGRASSTTFDSRFRIMMINKAKFMIKNTSGSFRLIMEDANGEVILDKEYADSSKVNMSEII</sequence>
<name>A0A4R0XLF5_9MOLU</name>
<evidence type="ECO:0000313" key="1">
    <source>
        <dbReference type="EMBL" id="TCG11304.1"/>
    </source>
</evidence>
<comment type="caution">
    <text evidence="1">The sequence shown here is derived from an EMBL/GenBank/DDBJ whole genome shotgun (WGS) entry which is preliminary data.</text>
</comment>
<protein>
    <submittedName>
        <fullName evidence="1">Uncharacterized protein</fullName>
    </submittedName>
</protein>
<reference evidence="1 2" key="1">
    <citation type="submission" date="2018-02" db="EMBL/GenBank/DDBJ databases">
        <title>Mycoplasma marinum and Mycoplasma todarodis sp. nov., moderately halophilic and psychrotolerant mycoplasmas isolated from cephalopods.</title>
        <authorList>
            <person name="Viver T."/>
        </authorList>
    </citation>
    <scope>NUCLEOTIDE SEQUENCE [LARGE SCALE GENOMIC DNA]</scope>
    <source>
        <strain evidence="1 2">5H</strain>
    </source>
</reference>